<dbReference type="EMBL" id="CP014038">
    <property type="protein sequence ID" value="AMF97882.1"/>
    <property type="molecule type" value="Genomic_DNA"/>
</dbReference>
<gene>
    <name evidence="1" type="ORF">AL538_09270</name>
    <name evidence="2" type="ORF">DS957_017870</name>
</gene>
<sequence length="69" mass="7743">MGASPRGFSLPKIFLAALLKADIHPQRPPFTSNGIVKSRFRTPFIIPFFTALATQKQHKQKEPPKQLLS</sequence>
<reference evidence="3" key="1">
    <citation type="submission" date="2015-12" db="EMBL/GenBank/DDBJ databases">
        <title>FDA dAtabase for Regulatory Grade micrObial Sequences (FDA-ARGOS): Supporting development and validation of Infectious Disease Dx tests.</title>
        <authorList>
            <person name="Hoffmann M."/>
            <person name="Allard M."/>
            <person name="Evans P."/>
            <person name="Brown E."/>
            <person name="Tallon L.J."/>
            <person name="Sadzewicz L."/>
            <person name="Sengamalay N."/>
            <person name="Ott S."/>
            <person name="Godinez A."/>
            <person name="Nagaraj S."/>
            <person name="Vyas G."/>
            <person name="Aluvathingal J."/>
            <person name="Nadendla S."/>
            <person name="Geyer C."/>
            <person name="Sichtig H."/>
        </authorList>
    </citation>
    <scope>NUCLEOTIDE SEQUENCE [LARGE SCALE GENOMIC DNA]</scope>
    <source>
        <strain evidence="3">ATCC 43516</strain>
    </source>
</reference>
<protein>
    <submittedName>
        <fullName evidence="2">Uncharacterized protein</fullName>
    </submittedName>
</protein>
<reference evidence="2 4" key="3">
    <citation type="submission" date="2018-08" db="EMBL/GenBank/DDBJ databases">
        <title>Vibrio harveyi strains pathogenic to white snook Centropomus viridis Lockington (1877) and potential probiotic bacteria.</title>
        <authorList>
            <person name="Soto-Rodriguez S."/>
            <person name="Gomez-Gil B."/>
            <person name="Lozano-Olvera R."/>
        </authorList>
    </citation>
    <scope>NUCLEOTIDE SEQUENCE [LARGE SCALE GENOMIC DNA]</scope>
    <source>
        <strain evidence="2 4">CAIM 1508</strain>
    </source>
</reference>
<dbReference type="EMBL" id="QOUW02000079">
    <property type="protein sequence ID" value="RIW10049.1"/>
    <property type="molecule type" value="Genomic_DNA"/>
</dbReference>
<evidence type="ECO:0000313" key="2">
    <source>
        <dbReference type="EMBL" id="RIW10049.1"/>
    </source>
</evidence>
<dbReference type="Proteomes" id="UP000253437">
    <property type="component" value="Unassembled WGS sequence"/>
</dbReference>
<evidence type="ECO:0000313" key="1">
    <source>
        <dbReference type="EMBL" id="AMF97882.1"/>
    </source>
</evidence>
<keyword evidence="3" id="KW-1185">Reference proteome</keyword>
<dbReference type="KEGG" id="vhr:AL538_09270"/>
<accession>A0A3A1PXG2</accession>
<dbReference type="AlphaFoldDB" id="A0A3A1PXG2"/>
<organism evidence="2 4">
    <name type="scientific">Vibrio harveyi</name>
    <name type="common">Beneckea harveyi</name>
    <dbReference type="NCBI Taxonomy" id="669"/>
    <lineage>
        <taxon>Bacteria</taxon>
        <taxon>Pseudomonadati</taxon>
        <taxon>Pseudomonadota</taxon>
        <taxon>Gammaproteobacteria</taxon>
        <taxon>Vibrionales</taxon>
        <taxon>Vibrionaceae</taxon>
        <taxon>Vibrio</taxon>
    </lineage>
</organism>
<evidence type="ECO:0000313" key="3">
    <source>
        <dbReference type="Proteomes" id="UP000067422"/>
    </source>
</evidence>
<name>A0A3A1PXG2_VIBHA</name>
<proteinExistence type="predicted"/>
<dbReference type="Proteomes" id="UP000067422">
    <property type="component" value="Chromosome 1"/>
</dbReference>
<reference evidence="1" key="2">
    <citation type="submission" date="2018-01" db="EMBL/GenBank/DDBJ databases">
        <title>FDA dAtabase for Regulatory Grade micrObial Sequences (FDA-ARGOS): Supporting development and validation of Infectious Disease Dx tests.</title>
        <authorList>
            <person name="Hoffmann M."/>
            <person name="Allard M."/>
            <person name="Evans P."/>
            <person name="Brown E."/>
            <person name="Tallon L."/>
            <person name="Sadzewicz L."/>
            <person name="Sengamalay N."/>
            <person name="Ott S."/>
            <person name="Godinez A."/>
            <person name="Nagaraj S."/>
            <person name="Vyas G."/>
            <person name="Aluvathingal J."/>
            <person name="Nadendla S."/>
            <person name="Geyer C."/>
            <person name="Sichtig H."/>
        </authorList>
    </citation>
    <scope>NUCLEOTIDE SEQUENCE</scope>
    <source>
        <strain evidence="1">FDAARGOS_107</strain>
    </source>
</reference>
<evidence type="ECO:0000313" key="4">
    <source>
        <dbReference type="Proteomes" id="UP000253437"/>
    </source>
</evidence>